<dbReference type="PANTHER" id="PTHR30576:SF21">
    <property type="entry name" value="UDP-GLUCOSE:UNDECAPRENYL-PHOSPHATE GLUCOSE-1-PHOSPHATE TRANSFERASE"/>
    <property type="match status" value="1"/>
</dbReference>
<dbReference type="Pfam" id="PF02397">
    <property type="entry name" value="Bac_transf"/>
    <property type="match status" value="1"/>
</dbReference>
<dbReference type="RefSeq" id="WP_052083651.1">
    <property type="nucleotide sequence ID" value="NZ_CP003811.1"/>
</dbReference>
<dbReference type="STRING" id="693986.MOC_3756"/>
<feature type="transmembrane region" description="Helical" evidence="3">
    <location>
        <begin position="36"/>
        <end position="59"/>
    </location>
</feature>
<dbReference type="Proteomes" id="UP000029492">
    <property type="component" value="Chromosome"/>
</dbReference>
<reference evidence="5 6" key="1">
    <citation type="journal article" date="2014" name="PLoS ONE">
        <title>Genome Information of Methylobacterium oryzae, a Plant-Probiotic Methylotroph in the Phyllosphere.</title>
        <authorList>
            <person name="Kwak M.J."/>
            <person name="Jeong H."/>
            <person name="Madhaiyan M."/>
            <person name="Lee Y."/>
            <person name="Sa T.M."/>
            <person name="Oh T.K."/>
            <person name="Kim J.F."/>
        </authorList>
    </citation>
    <scope>NUCLEOTIDE SEQUENCE [LARGE SCALE GENOMIC DNA]</scope>
    <source>
        <strain evidence="5 6">CBMB20</strain>
    </source>
</reference>
<proteinExistence type="inferred from homology"/>
<dbReference type="eggNOG" id="COG2148">
    <property type="taxonomic scope" value="Bacteria"/>
</dbReference>
<dbReference type="GO" id="GO:0000271">
    <property type="term" value="P:polysaccharide biosynthetic process"/>
    <property type="evidence" value="ECO:0007669"/>
    <property type="project" value="UniProtKB-KW"/>
</dbReference>
<keyword evidence="2" id="KW-0270">Exopolysaccharide synthesis</keyword>
<protein>
    <submittedName>
        <fullName evidence="5">Glycosyl transferase</fullName>
    </submittedName>
</protein>
<organism evidence="5 6">
    <name type="scientific">Methylobacterium oryzae CBMB20</name>
    <dbReference type="NCBI Taxonomy" id="693986"/>
    <lineage>
        <taxon>Bacteria</taxon>
        <taxon>Pseudomonadati</taxon>
        <taxon>Pseudomonadota</taxon>
        <taxon>Alphaproteobacteria</taxon>
        <taxon>Hyphomicrobiales</taxon>
        <taxon>Methylobacteriaceae</taxon>
        <taxon>Methylobacterium</taxon>
    </lineage>
</organism>
<name>A0A089NUA5_9HYPH</name>
<keyword evidence="3" id="KW-1133">Transmembrane helix</keyword>
<evidence type="ECO:0000313" key="5">
    <source>
        <dbReference type="EMBL" id="AIQ91511.1"/>
    </source>
</evidence>
<evidence type="ECO:0000313" key="6">
    <source>
        <dbReference type="Proteomes" id="UP000029492"/>
    </source>
</evidence>
<accession>A0A089NUA5</accession>
<keyword evidence="5" id="KW-0808">Transferase</keyword>
<keyword evidence="6" id="KW-1185">Reference proteome</keyword>
<evidence type="ECO:0000256" key="3">
    <source>
        <dbReference type="SAM" id="Phobius"/>
    </source>
</evidence>
<evidence type="ECO:0000256" key="1">
    <source>
        <dbReference type="ARBA" id="ARBA00006464"/>
    </source>
</evidence>
<dbReference type="GO" id="GO:0009242">
    <property type="term" value="P:colanic acid biosynthetic process"/>
    <property type="evidence" value="ECO:0007669"/>
    <property type="project" value="TreeGrafter"/>
</dbReference>
<keyword evidence="3" id="KW-0472">Membrane</keyword>
<sequence>MSSAEHGLLVTSGPEARAGADHTSNIRHSAHVAIDITVAAAAILLLMPLFVLIAILVSLDSPGPILFRQERTGLKGRKFNIYKFRTMHVQENGPIVQQASRSDVRVTRIGRFLRRSSLDELPQLLNVIKCEMAIVGPRPHAVSHDIYYGKIIPNYNARFNVRPGITGWAQISGSRGATPCSADMEKRVALDLWYVSNASLMLDFKIIVKTVLMCLAFKLDAY</sequence>
<dbReference type="EMBL" id="CP003811">
    <property type="protein sequence ID" value="AIQ91511.1"/>
    <property type="molecule type" value="Genomic_DNA"/>
</dbReference>
<gene>
    <name evidence="5" type="ORF">MOC_3756</name>
</gene>
<dbReference type="PANTHER" id="PTHR30576">
    <property type="entry name" value="COLANIC BIOSYNTHESIS UDP-GLUCOSE LIPID CARRIER TRANSFERASE"/>
    <property type="match status" value="1"/>
</dbReference>
<dbReference type="InterPro" id="IPR003362">
    <property type="entry name" value="Bact_transf"/>
</dbReference>
<dbReference type="AlphaFoldDB" id="A0A089NUA5"/>
<keyword evidence="3" id="KW-0812">Transmembrane</keyword>
<dbReference type="HOGENOM" id="CLU_024920_1_2_5"/>
<dbReference type="GO" id="GO:0089702">
    <property type="term" value="F:undecaprenyl-phosphate glucose phosphotransferase activity"/>
    <property type="evidence" value="ECO:0007669"/>
    <property type="project" value="TreeGrafter"/>
</dbReference>
<comment type="similarity">
    <text evidence="1">Belongs to the bacterial sugar transferase family.</text>
</comment>
<dbReference type="KEGG" id="mor:MOC_3756"/>
<evidence type="ECO:0000259" key="4">
    <source>
        <dbReference type="Pfam" id="PF02397"/>
    </source>
</evidence>
<feature type="domain" description="Bacterial sugar transferase" evidence="4">
    <location>
        <begin position="33"/>
        <end position="215"/>
    </location>
</feature>
<evidence type="ECO:0000256" key="2">
    <source>
        <dbReference type="ARBA" id="ARBA00023169"/>
    </source>
</evidence>